<dbReference type="GO" id="GO:0016567">
    <property type="term" value="P:protein ubiquitination"/>
    <property type="evidence" value="ECO:0007669"/>
    <property type="project" value="UniProtKB-UniPathway"/>
</dbReference>
<accession>A0A6I9STE7</accession>
<feature type="compositionally biased region" description="Polar residues" evidence="4">
    <location>
        <begin position="34"/>
        <end position="47"/>
    </location>
</feature>
<dbReference type="Pfam" id="PF00651">
    <property type="entry name" value="BTB"/>
    <property type="match status" value="1"/>
</dbReference>
<dbReference type="PROSITE" id="PS51649">
    <property type="entry name" value="NPH3"/>
    <property type="match status" value="1"/>
</dbReference>
<dbReference type="OrthoDB" id="407106at2759"/>
<dbReference type="PANTHER" id="PTHR32370">
    <property type="entry name" value="OS12G0117600 PROTEIN"/>
    <property type="match status" value="1"/>
</dbReference>
<gene>
    <name evidence="8" type="primary">LOC105158714</name>
</gene>
<evidence type="ECO:0000256" key="1">
    <source>
        <dbReference type="ARBA" id="ARBA00004906"/>
    </source>
</evidence>
<dbReference type="UniPathway" id="UPA00143"/>
<comment type="similarity">
    <text evidence="3">Belongs to the NPH3 family.</text>
</comment>
<keyword evidence="7" id="KW-1185">Reference proteome</keyword>
<evidence type="ECO:0000313" key="7">
    <source>
        <dbReference type="Proteomes" id="UP000504604"/>
    </source>
</evidence>
<sequence>MELGVRGWNELGIVGTIYEEEDQHSSSYSSSSSTMPSLEPTTPNQTQLKSCLSHDPDVVIHVHNSSFHLHKEALIARSAYLKRQLSEFPEITLSPPLNITAQTFSLVTDFCYGNHVAITPFNIAALRTAAELLGMTETGGTAGEESLQQKTEAYSGASCVSRCIEALSVAAGADGEVSCLDDVKSVPVGDLQVVLQSASQRLTDCHDLLYRIIDIYLKENIAKVSEDEKIQMCNYVDCSILSPQLLMHAVQNPRMPMRFVVQAMFVEQLNTRHSIISAADRRIHQSKHEKHDAVTLGAILERDAALRQVAQIKAIMSATNSRIQTLEKELSGMRKVLSESESIRNRIESGRSASFRLSSESSNKIERGQMGSVSSLSYRDVSRKGRAEDGSRSVGKRFGQRLMSGLKSALGLQKKKWERKGSMELEKSVCGNEGILIIKKDEAFQKRSSSQS</sequence>
<feature type="domain" description="NPH3" evidence="6">
    <location>
        <begin position="199"/>
        <end position="270"/>
    </location>
</feature>
<evidence type="ECO:0000313" key="8">
    <source>
        <dbReference type="RefSeq" id="XP_011073857.1"/>
    </source>
</evidence>
<dbReference type="SUPFAM" id="SSF54695">
    <property type="entry name" value="POZ domain"/>
    <property type="match status" value="1"/>
</dbReference>
<evidence type="ECO:0000256" key="2">
    <source>
        <dbReference type="ARBA" id="ARBA00022786"/>
    </source>
</evidence>
<dbReference type="FunCoup" id="A0A6I9STE7">
    <property type="interactions" value="473"/>
</dbReference>
<dbReference type="Gramene" id="SIN_1015282.t">
    <property type="protein sequence ID" value="SIN_1015282.t"/>
    <property type="gene ID" value="SIN_1015282"/>
</dbReference>
<dbReference type="SMART" id="SM00225">
    <property type="entry name" value="BTB"/>
    <property type="match status" value="1"/>
</dbReference>
<dbReference type="InterPro" id="IPR011333">
    <property type="entry name" value="SKP1/BTB/POZ_sf"/>
</dbReference>
<dbReference type="Pfam" id="PF03000">
    <property type="entry name" value="NPH3"/>
    <property type="match status" value="1"/>
</dbReference>
<comment type="pathway">
    <text evidence="1">Protein modification; protein ubiquitination.</text>
</comment>
<dbReference type="AlphaFoldDB" id="A0A6I9STE7"/>
<keyword evidence="2" id="KW-0833">Ubl conjugation pathway</keyword>
<evidence type="ECO:0000259" key="6">
    <source>
        <dbReference type="PROSITE" id="PS51649"/>
    </source>
</evidence>
<dbReference type="KEGG" id="sind:105158714"/>
<feature type="region of interest" description="Disordered" evidence="4">
    <location>
        <begin position="348"/>
        <end position="398"/>
    </location>
</feature>
<dbReference type="InterPro" id="IPR000210">
    <property type="entry name" value="BTB/POZ_dom"/>
</dbReference>
<feature type="domain" description="BTB" evidence="5">
    <location>
        <begin position="56"/>
        <end position="120"/>
    </location>
</feature>
<feature type="compositionally biased region" description="Basic and acidic residues" evidence="4">
    <location>
        <begin position="380"/>
        <end position="391"/>
    </location>
</feature>
<organism evidence="7 8">
    <name type="scientific">Sesamum indicum</name>
    <name type="common">Oriental sesame</name>
    <name type="synonym">Sesamum orientale</name>
    <dbReference type="NCBI Taxonomy" id="4182"/>
    <lineage>
        <taxon>Eukaryota</taxon>
        <taxon>Viridiplantae</taxon>
        <taxon>Streptophyta</taxon>
        <taxon>Embryophyta</taxon>
        <taxon>Tracheophyta</taxon>
        <taxon>Spermatophyta</taxon>
        <taxon>Magnoliopsida</taxon>
        <taxon>eudicotyledons</taxon>
        <taxon>Gunneridae</taxon>
        <taxon>Pentapetalae</taxon>
        <taxon>asterids</taxon>
        <taxon>lamiids</taxon>
        <taxon>Lamiales</taxon>
        <taxon>Pedaliaceae</taxon>
        <taxon>Sesamum</taxon>
    </lineage>
</organism>
<dbReference type="InterPro" id="IPR043454">
    <property type="entry name" value="NPH3/RPT2-like"/>
</dbReference>
<reference evidence="8" key="1">
    <citation type="submission" date="2025-08" db="UniProtKB">
        <authorList>
            <consortium name="RefSeq"/>
        </authorList>
    </citation>
    <scope>IDENTIFICATION</scope>
</reference>
<evidence type="ECO:0000256" key="4">
    <source>
        <dbReference type="SAM" id="MobiDB-lite"/>
    </source>
</evidence>
<evidence type="ECO:0000259" key="5">
    <source>
        <dbReference type="PROSITE" id="PS50097"/>
    </source>
</evidence>
<evidence type="ECO:0000256" key="3">
    <source>
        <dbReference type="PROSITE-ProRule" id="PRU00982"/>
    </source>
</evidence>
<feature type="region of interest" description="Disordered" evidence="4">
    <location>
        <begin position="22"/>
        <end position="47"/>
    </location>
</feature>
<dbReference type="Gene3D" id="3.30.710.10">
    <property type="entry name" value="Potassium Channel Kv1.1, Chain A"/>
    <property type="match status" value="1"/>
</dbReference>
<dbReference type="RefSeq" id="XP_011073857.1">
    <property type="nucleotide sequence ID" value="XM_011075555.2"/>
</dbReference>
<dbReference type="GeneID" id="105158714"/>
<proteinExistence type="inferred from homology"/>
<dbReference type="InParanoid" id="A0A6I9STE7"/>
<protein>
    <submittedName>
        <fullName evidence="8">BTB/POZ domain-containing protein At3g49900</fullName>
    </submittedName>
</protein>
<feature type="compositionally biased region" description="Low complexity" evidence="4">
    <location>
        <begin position="350"/>
        <end position="362"/>
    </location>
</feature>
<dbReference type="Proteomes" id="UP000504604">
    <property type="component" value="Linkage group LG3"/>
</dbReference>
<name>A0A6I9STE7_SESIN</name>
<dbReference type="PROSITE" id="PS50097">
    <property type="entry name" value="BTB"/>
    <property type="match status" value="1"/>
</dbReference>
<dbReference type="InterPro" id="IPR027356">
    <property type="entry name" value="NPH3_dom"/>
</dbReference>